<dbReference type="Proteomes" id="UP000000305">
    <property type="component" value="Unassembled WGS sequence"/>
</dbReference>
<protein>
    <submittedName>
        <fullName evidence="1">Uncharacterized protein</fullName>
    </submittedName>
</protein>
<dbReference type="PhylomeDB" id="E9HIX2"/>
<dbReference type="HOGENOM" id="CLU_1262676_0_0_1"/>
<sequence length="219" mass="24846">MALRPGETRYKLRGVDNKIVPVDSFCSLIIGWGGVDWIVSSKTNLVVKGGRLVLEGKGTDINRGKEGEIVMDVKEADSPVCCTATVNEPKPTPRPSWVDKLRFGENLSEEEKINLLSVIKRRWRCFPSEDGQIGKTDQAEHLIDTGDAKPVRSAPYRVSRCSDPWRDFLQRNHFLKESRWKHSDVLSISYVLERFWLVCIECLMFHDTRSPSGNTGDLL</sequence>
<evidence type="ECO:0000313" key="2">
    <source>
        <dbReference type="Proteomes" id="UP000000305"/>
    </source>
</evidence>
<proteinExistence type="predicted"/>
<dbReference type="AlphaFoldDB" id="E9HIX2"/>
<keyword evidence="2" id="KW-1185">Reference proteome</keyword>
<dbReference type="KEGG" id="dpx:DAPPUDRAFT_114668"/>
<dbReference type="InParanoid" id="E9HIX2"/>
<evidence type="ECO:0000313" key="1">
    <source>
        <dbReference type="EMBL" id="EFX68315.1"/>
    </source>
</evidence>
<reference evidence="1 2" key="1">
    <citation type="journal article" date="2011" name="Science">
        <title>The ecoresponsive genome of Daphnia pulex.</title>
        <authorList>
            <person name="Colbourne J.K."/>
            <person name="Pfrender M.E."/>
            <person name="Gilbert D."/>
            <person name="Thomas W.K."/>
            <person name="Tucker A."/>
            <person name="Oakley T.H."/>
            <person name="Tokishita S."/>
            <person name="Aerts A."/>
            <person name="Arnold G.J."/>
            <person name="Basu M.K."/>
            <person name="Bauer D.J."/>
            <person name="Caceres C.E."/>
            <person name="Carmel L."/>
            <person name="Casola C."/>
            <person name="Choi J.H."/>
            <person name="Detter J.C."/>
            <person name="Dong Q."/>
            <person name="Dusheyko S."/>
            <person name="Eads B.D."/>
            <person name="Frohlich T."/>
            <person name="Geiler-Samerotte K.A."/>
            <person name="Gerlach D."/>
            <person name="Hatcher P."/>
            <person name="Jogdeo S."/>
            <person name="Krijgsveld J."/>
            <person name="Kriventseva E.V."/>
            <person name="Kultz D."/>
            <person name="Laforsch C."/>
            <person name="Lindquist E."/>
            <person name="Lopez J."/>
            <person name="Manak J.R."/>
            <person name="Muller J."/>
            <person name="Pangilinan J."/>
            <person name="Patwardhan R.P."/>
            <person name="Pitluck S."/>
            <person name="Pritham E.J."/>
            <person name="Rechtsteiner A."/>
            <person name="Rho M."/>
            <person name="Rogozin I.B."/>
            <person name="Sakarya O."/>
            <person name="Salamov A."/>
            <person name="Schaack S."/>
            <person name="Shapiro H."/>
            <person name="Shiga Y."/>
            <person name="Skalitzky C."/>
            <person name="Smith Z."/>
            <person name="Souvorov A."/>
            <person name="Sung W."/>
            <person name="Tang Z."/>
            <person name="Tsuchiya D."/>
            <person name="Tu H."/>
            <person name="Vos H."/>
            <person name="Wang M."/>
            <person name="Wolf Y.I."/>
            <person name="Yamagata H."/>
            <person name="Yamada T."/>
            <person name="Ye Y."/>
            <person name="Shaw J.R."/>
            <person name="Andrews J."/>
            <person name="Crease T.J."/>
            <person name="Tang H."/>
            <person name="Lucas S.M."/>
            <person name="Robertson H.M."/>
            <person name="Bork P."/>
            <person name="Koonin E.V."/>
            <person name="Zdobnov E.M."/>
            <person name="Grigoriev I.V."/>
            <person name="Lynch M."/>
            <person name="Boore J.L."/>
        </authorList>
    </citation>
    <scope>NUCLEOTIDE SEQUENCE [LARGE SCALE GENOMIC DNA]</scope>
</reference>
<organism evidence="1 2">
    <name type="scientific">Daphnia pulex</name>
    <name type="common">Water flea</name>
    <dbReference type="NCBI Taxonomy" id="6669"/>
    <lineage>
        <taxon>Eukaryota</taxon>
        <taxon>Metazoa</taxon>
        <taxon>Ecdysozoa</taxon>
        <taxon>Arthropoda</taxon>
        <taxon>Crustacea</taxon>
        <taxon>Branchiopoda</taxon>
        <taxon>Diplostraca</taxon>
        <taxon>Cladocera</taxon>
        <taxon>Anomopoda</taxon>
        <taxon>Daphniidae</taxon>
        <taxon>Daphnia</taxon>
    </lineage>
</organism>
<name>E9HIX2_DAPPU</name>
<accession>E9HIX2</accession>
<gene>
    <name evidence="1" type="ORF">DAPPUDRAFT_114668</name>
</gene>
<dbReference type="EMBL" id="GL732658">
    <property type="protein sequence ID" value="EFX68315.1"/>
    <property type="molecule type" value="Genomic_DNA"/>
</dbReference>
<dbReference type="OrthoDB" id="115435at2759"/>